<dbReference type="EMBL" id="CM017703">
    <property type="protein sequence ID" value="TYG76813.1"/>
    <property type="molecule type" value="Genomic_DNA"/>
</dbReference>
<accession>A0A5D2D8X2</accession>
<reference evidence="2 3" key="1">
    <citation type="submission" date="2019-06" db="EMBL/GenBank/DDBJ databases">
        <title>WGS assembly of Gossypium darwinii.</title>
        <authorList>
            <person name="Chen Z.J."/>
            <person name="Sreedasyam A."/>
            <person name="Ando A."/>
            <person name="Song Q."/>
            <person name="De L."/>
            <person name="Hulse-Kemp A."/>
            <person name="Ding M."/>
            <person name="Ye W."/>
            <person name="Kirkbride R."/>
            <person name="Jenkins J."/>
            <person name="Plott C."/>
            <person name="Lovell J."/>
            <person name="Lin Y.-M."/>
            <person name="Vaughn R."/>
            <person name="Liu B."/>
            <person name="Li W."/>
            <person name="Simpson S."/>
            <person name="Scheffler B."/>
            <person name="Saski C."/>
            <person name="Grover C."/>
            <person name="Hu G."/>
            <person name="Conover J."/>
            <person name="Carlson J."/>
            <person name="Shu S."/>
            <person name="Boston L."/>
            <person name="Williams M."/>
            <person name="Peterson D."/>
            <person name="Mcgee K."/>
            <person name="Jones D."/>
            <person name="Wendel J."/>
            <person name="Stelly D."/>
            <person name="Grimwood J."/>
            <person name="Schmutz J."/>
        </authorList>
    </citation>
    <scope>NUCLEOTIDE SEQUENCE [LARGE SCALE GENOMIC DNA]</scope>
    <source>
        <strain evidence="2">1808015.09</strain>
    </source>
</reference>
<dbReference type="AlphaFoldDB" id="A0A5D2D8X2"/>
<keyword evidence="3" id="KW-1185">Reference proteome</keyword>
<proteinExistence type="predicted"/>
<evidence type="ECO:0000256" key="1">
    <source>
        <dbReference type="SAM" id="MobiDB-lite"/>
    </source>
</evidence>
<dbReference type="Proteomes" id="UP000323506">
    <property type="component" value="Chromosome D03"/>
</dbReference>
<evidence type="ECO:0000313" key="3">
    <source>
        <dbReference type="Proteomes" id="UP000323506"/>
    </source>
</evidence>
<gene>
    <name evidence="2" type="ORF">ES288_D03G144700v1</name>
</gene>
<organism evidence="2 3">
    <name type="scientific">Gossypium darwinii</name>
    <name type="common">Darwin's cotton</name>
    <name type="synonym">Gossypium barbadense var. darwinii</name>
    <dbReference type="NCBI Taxonomy" id="34276"/>
    <lineage>
        <taxon>Eukaryota</taxon>
        <taxon>Viridiplantae</taxon>
        <taxon>Streptophyta</taxon>
        <taxon>Embryophyta</taxon>
        <taxon>Tracheophyta</taxon>
        <taxon>Spermatophyta</taxon>
        <taxon>Magnoliopsida</taxon>
        <taxon>eudicotyledons</taxon>
        <taxon>Gunneridae</taxon>
        <taxon>Pentapetalae</taxon>
        <taxon>rosids</taxon>
        <taxon>malvids</taxon>
        <taxon>Malvales</taxon>
        <taxon>Malvaceae</taxon>
        <taxon>Malvoideae</taxon>
        <taxon>Gossypium</taxon>
    </lineage>
</organism>
<feature type="region of interest" description="Disordered" evidence="1">
    <location>
        <begin position="46"/>
        <end position="76"/>
    </location>
</feature>
<name>A0A5D2D8X2_GOSDA</name>
<sequence length="76" mass="7975">MSPTTSPISQHSPYTRPASQSSLVTNALTEFESPPLLVVSSPQSSFSTIQFGSLPPSPSPMMSASPSIVISHSNDQ</sequence>
<protein>
    <submittedName>
        <fullName evidence="2">Uncharacterized protein</fullName>
    </submittedName>
</protein>
<evidence type="ECO:0000313" key="2">
    <source>
        <dbReference type="EMBL" id="TYG76813.1"/>
    </source>
</evidence>
<feature type="region of interest" description="Disordered" evidence="1">
    <location>
        <begin position="1"/>
        <end position="21"/>
    </location>
</feature>